<dbReference type="Proteomes" id="UP001328107">
    <property type="component" value="Unassembled WGS sequence"/>
</dbReference>
<reference evidence="3" key="1">
    <citation type="submission" date="2022-10" db="EMBL/GenBank/DDBJ databases">
        <title>Genome assembly of Pristionchus species.</title>
        <authorList>
            <person name="Yoshida K."/>
            <person name="Sommer R.J."/>
        </authorList>
    </citation>
    <scope>NUCLEOTIDE SEQUENCE [LARGE SCALE GENOMIC DNA]</scope>
    <source>
        <strain evidence="3">RS5460</strain>
    </source>
</reference>
<evidence type="ECO:0000313" key="2">
    <source>
        <dbReference type="EMBL" id="GMR61962.1"/>
    </source>
</evidence>
<organism evidence="2 3">
    <name type="scientific">Pristionchus mayeri</name>
    <dbReference type="NCBI Taxonomy" id="1317129"/>
    <lineage>
        <taxon>Eukaryota</taxon>
        <taxon>Metazoa</taxon>
        <taxon>Ecdysozoa</taxon>
        <taxon>Nematoda</taxon>
        <taxon>Chromadorea</taxon>
        <taxon>Rhabditida</taxon>
        <taxon>Rhabditina</taxon>
        <taxon>Diplogasteromorpha</taxon>
        <taxon>Diplogasteroidea</taxon>
        <taxon>Neodiplogasteridae</taxon>
        <taxon>Pristionchus</taxon>
    </lineage>
</organism>
<dbReference type="EMBL" id="BTRK01000006">
    <property type="protein sequence ID" value="GMR61962.1"/>
    <property type="molecule type" value="Genomic_DNA"/>
</dbReference>
<name>A0AAN5ID66_9BILA</name>
<feature type="compositionally biased region" description="Basic and acidic residues" evidence="1">
    <location>
        <begin position="19"/>
        <end position="47"/>
    </location>
</feature>
<sequence>VFLDRPYQHASVEPGVRATEYRGDISDDRQGKTEERVDDRDEWRRIGGDQGGESSANLVGGKGHESVGGTHRRSHDENTKNGFPARSGEGAAHPENSSRVLLKRQARADGMLPQNGLHVSDYEWNRIVEVVEHKVPGSANQKHAAEQDSVEPSLREYLYMWRS</sequence>
<keyword evidence="3" id="KW-1185">Reference proteome</keyword>
<dbReference type="AlphaFoldDB" id="A0AAN5ID66"/>
<feature type="region of interest" description="Disordered" evidence="1">
    <location>
        <begin position="1"/>
        <end position="107"/>
    </location>
</feature>
<feature type="non-terminal residue" evidence="2">
    <location>
        <position position="1"/>
    </location>
</feature>
<protein>
    <submittedName>
        <fullName evidence="2">Uncharacterized protein</fullName>
    </submittedName>
</protein>
<gene>
    <name evidence="2" type="ORF">PMAYCL1PPCAC_32157</name>
</gene>
<accession>A0AAN5ID66</accession>
<evidence type="ECO:0000313" key="3">
    <source>
        <dbReference type="Proteomes" id="UP001328107"/>
    </source>
</evidence>
<evidence type="ECO:0000256" key="1">
    <source>
        <dbReference type="SAM" id="MobiDB-lite"/>
    </source>
</evidence>
<feature type="non-terminal residue" evidence="2">
    <location>
        <position position="163"/>
    </location>
</feature>
<proteinExistence type="predicted"/>
<comment type="caution">
    <text evidence="2">The sequence shown here is derived from an EMBL/GenBank/DDBJ whole genome shotgun (WGS) entry which is preliminary data.</text>
</comment>